<dbReference type="SUPFAM" id="SSF103473">
    <property type="entry name" value="MFS general substrate transporter"/>
    <property type="match status" value="1"/>
</dbReference>
<feature type="transmembrane region" description="Helical" evidence="4">
    <location>
        <begin position="281"/>
        <end position="312"/>
    </location>
</feature>
<feature type="transmembrane region" description="Helical" evidence="4">
    <location>
        <begin position="106"/>
        <end position="130"/>
    </location>
</feature>
<reference evidence="6 7" key="1">
    <citation type="journal article" date="2007" name="J. Bacteriol.">
        <title>Whole-genome analysis of the methyl tert-butyl ether-degrading beta-proteobacterium Methylibium petroleiphilum PM1.</title>
        <authorList>
            <person name="Kane S.R."/>
            <person name="Chakicherla A.Y."/>
            <person name="Chain P.S.G."/>
            <person name="Schmidt R."/>
            <person name="Shin M.W."/>
            <person name="Legler T.C."/>
            <person name="Scow K.M."/>
            <person name="Larimer F.W."/>
            <person name="Lucas S.M."/>
            <person name="Richardson P.M."/>
            <person name="Hristova K.R."/>
        </authorList>
    </citation>
    <scope>NUCLEOTIDE SEQUENCE [LARGE SCALE GENOMIC DNA]</scope>
    <source>
        <strain evidence="7">ATCC BAA-1232 / LMG 22953 / PM1</strain>
    </source>
</reference>
<dbReference type="HOGENOM" id="CLU_056365_0_0_4"/>
<keyword evidence="3 4" id="KW-0472">Membrane</keyword>
<keyword evidence="1 4" id="KW-0812">Transmembrane</keyword>
<dbReference type="EMBL" id="CP000555">
    <property type="protein sequence ID" value="ABM96353.1"/>
    <property type="molecule type" value="Genomic_DNA"/>
</dbReference>
<feature type="transmembrane region" description="Helical" evidence="4">
    <location>
        <begin position="364"/>
        <end position="382"/>
    </location>
</feature>
<keyword evidence="7" id="KW-1185">Reference proteome</keyword>
<dbReference type="PROSITE" id="PS50850">
    <property type="entry name" value="MFS"/>
    <property type="match status" value="1"/>
</dbReference>
<evidence type="ECO:0000256" key="2">
    <source>
        <dbReference type="ARBA" id="ARBA00022989"/>
    </source>
</evidence>
<dbReference type="InterPro" id="IPR036259">
    <property type="entry name" value="MFS_trans_sf"/>
</dbReference>
<dbReference type="Gene3D" id="1.20.1250.20">
    <property type="entry name" value="MFS general substrate transporter like domains"/>
    <property type="match status" value="1"/>
</dbReference>
<feature type="transmembrane region" description="Helical" evidence="4">
    <location>
        <begin position="7"/>
        <end position="30"/>
    </location>
</feature>
<gene>
    <name evidence="6" type="ordered locus">Mpe_A3400</name>
</gene>
<feature type="transmembrane region" description="Helical" evidence="4">
    <location>
        <begin position="244"/>
        <end position="269"/>
    </location>
</feature>
<keyword evidence="2 4" id="KW-1133">Transmembrane helix</keyword>
<feature type="transmembrane region" description="Helical" evidence="4">
    <location>
        <begin position="332"/>
        <end position="352"/>
    </location>
</feature>
<dbReference type="InterPro" id="IPR020846">
    <property type="entry name" value="MFS_dom"/>
</dbReference>
<evidence type="ECO:0000313" key="7">
    <source>
        <dbReference type="Proteomes" id="UP000000366"/>
    </source>
</evidence>
<evidence type="ECO:0000259" key="5">
    <source>
        <dbReference type="PROSITE" id="PS50850"/>
    </source>
</evidence>
<name>A2SLB4_METPP</name>
<dbReference type="InterPro" id="IPR011701">
    <property type="entry name" value="MFS"/>
</dbReference>
<evidence type="ECO:0000256" key="1">
    <source>
        <dbReference type="ARBA" id="ARBA00022692"/>
    </source>
</evidence>
<dbReference type="GO" id="GO:0005886">
    <property type="term" value="C:plasma membrane"/>
    <property type="evidence" value="ECO:0007669"/>
    <property type="project" value="TreeGrafter"/>
</dbReference>
<protein>
    <recommendedName>
        <fullName evidence="5">Major facilitator superfamily (MFS) profile domain-containing protein</fullName>
    </recommendedName>
</protein>
<evidence type="ECO:0000256" key="3">
    <source>
        <dbReference type="ARBA" id="ARBA00023136"/>
    </source>
</evidence>
<accession>A2SLB4</accession>
<feature type="domain" description="Major facilitator superfamily (MFS) profile" evidence="5">
    <location>
        <begin position="8"/>
        <end position="393"/>
    </location>
</feature>
<dbReference type="KEGG" id="mpt:Mpe_A3400"/>
<dbReference type="Pfam" id="PF07690">
    <property type="entry name" value="MFS_1"/>
    <property type="match status" value="1"/>
</dbReference>
<feature type="transmembrane region" description="Helical" evidence="4">
    <location>
        <begin position="167"/>
        <end position="186"/>
    </location>
</feature>
<evidence type="ECO:0000313" key="6">
    <source>
        <dbReference type="EMBL" id="ABM96353.1"/>
    </source>
</evidence>
<feature type="transmembrane region" description="Helical" evidence="4">
    <location>
        <begin position="75"/>
        <end position="94"/>
    </location>
</feature>
<feature type="transmembrane region" description="Helical" evidence="4">
    <location>
        <begin position="137"/>
        <end position="155"/>
    </location>
</feature>
<sequence>MPTAPRRILPIIVAAQFASTSLWFAVNAVMPDLQHALGLPPTAVGSLTSAVQLGFIAGTLVFALGSVADRHSPRLVFLLCAISGALFNAAPVLWPAGALDLPTLWLLRALTGFALAGIYPVGMKIAAGWYPQGLGRALGWLIGALVLGTATPHALRALGAHWPWQQVMLVVSGLAVLGGWMVWQWVPESTHLPRATRLQWRAFGRVLTDRRLRAPVFGYFGHMWELYTLWVLLPALLATRLQGAAISVGAFGVIAAGAVGCVAGGWLAQRHGSARVAAGQLALSGLCCVLTPLAMAAPAAVFAAWLLVWGISVAGDSPQFSALTATHAPREAVGSVLTLVNCIGFSISILSIQGFVALAQHHDLSLLLPWLGLGPLLGLWGLRPLLVREGSSP</sequence>
<evidence type="ECO:0000256" key="4">
    <source>
        <dbReference type="SAM" id="Phobius"/>
    </source>
</evidence>
<dbReference type="RefSeq" id="WP_011830974.1">
    <property type="nucleotide sequence ID" value="NC_008825.1"/>
</dbReference>
<feature type="transmembrane region" description="Helical" evidence="4">
    <location>
        <begin position="216"/>
        <end position="238"/>
    </location>
</feature>
<dbReference type="GO" id="GO:0022857">
    <property type="term" value="F:transmembrane transporter activity"/>
    <property type="evidence" value="ECO:0007669"/>
    <property type="project" value="InterPro"/>
</dbReference>
<dbReference type="AlphaFoldDB" id="A2SLB4"/>
<proteinExistence type="predicted"/>
<dbReference type="PANTHER" id="PTHR23521">
    <property type="entry name" value="TRANSPORTER MFS SUPERFAMILY"/>
    <property type="match status" value="1"/>
</dbReference>
<feature type="transmembrane region" description="Helical" evidence="4">
    <location>
        <begin position="50"/>
        <end position="68"/>
    </location>
</feature>
<dbReference type="Proteomes" id="UP000000366">
    <property type="component" value="Chromosome"/>
</dbReference>
<organism evidence="6 7">
    <name type="scientific">Methylibium petroleiphilum (strain ATCC BAA-1232 / LMG 22953 / PM1)</name>
    <dbReference type="NCBI Taxonomy" id="420662"/>
    <lineage>
        <taxon>Bacteria</taxon>
        <taxon>Pseudomonadati</taxon>
        <taxon>Pseudomonadota</taxon>
        <taxon>Betaproteobacteria</taxon>
        <taxon>Burkholderiales</taxon>
        <taxon>Sphaerotilaceae</taxon>
        <taxon>Methylibium</taxon>
    </lineage>
</organism>
<dbReference type="PANTHER" id="PTHR23521:SF3">
    <property type="entry name" value="MFS TRANSPORTER"/>
    <property type="match status" value="1"/>
</dbReference>
<dbReference type="STRING" id="420662.Mpe_A3400"/>
<dbReference type="eggNOG" id="COG2814">
    <property type="taxonomic scope" value="Bacteria"/>
</dbReference>